<dbReference type="EMBL" id="HBJA01105728">
    <property type="protein sequence ID" value="CAE0825268.1"/>
    <property type="molecule type" value="Transcribed_RNA"/>
</dbReference>
<dbReference type="PROSITE" id="PS50280">
    <property type="entry name" value="SET"/>
    <property type="match status" value="1"/>
</dbReference>
<dbReference type="InterPro" id="IPR001214">
    <property type="entry name" value="SET_dom"/>
</dbReference>
<dbReference type="SUPFAM" id="SSF82199">
    <property type="entry name" value="SET domain"/>
    <property type="match status" value="1"/>
</dbReference>
<dbReference type="AlphaFoldDB" id="A0A7S4G4U7"/>
<name>A0A7S4G4U7_9EUGL</name>
<feature type="domain" description="SET" evidence="2">
    <location>
        <begin position="166"/>
        <end position="263"/>
    </location>
</feature>
<protein>
    <recommendedName>
        <fullName evidence="2">SET domain-containing protein</fullName>
    </recommendedName>
</protein>
<proteinExistence type="predicted"/>
<dbReference type="CDD" id="cd08161">
    <property type="entry name" value="SET"/>
    <property type="match status" value="1"/>
</dbReference>
<evidence type="ECO:0000256" key="1">
    <source>
        <dbReference type="SAM" id="MobiDB-lite"/>
    </source>
</evidence>
<evidence type="ECO:0000259" key="2">
    <source>
        <dbReference type="PROSITE" id="PS50280"/>
    </source>
</evidence>
<organism evidence="3">
    <name type="scientific">Eutreptiella gymnastica</name>
    <dbReference type="NCBI Taxonomy" id="73025"/>
    <lineage>
        <taxon>Eukaryota</taxon>
        <taxon>Discoba</taxon>
        <taxon>Euglenozoa</taxon>
        <taxon>Euglenida</taxon>
        <taxon>Spirocuta</taxon>
        <taxon>Euglenophyceae</taxon>
        <taxon>Eutreptiales</taxon>
        <taxon>Eutreptiaceae</taxon>
        <taxon>Eutreptiella</taxon>
    </lineage>
</organism>
<feature type="compositionally biased region" description="Gly residues" evidence="1">
    <location>
        <begin position="140"/>
        <end position="149"/>
    </location>
</feature>
<gene>
    <name evidence="3" type="ORF">EGYM00163_LOCUS36514</name>
</gene>
<reference evidence="3" key="1">
    <citation type="submission" date="2021-01" db="EMBL/GenBank/DDBJ databases">
        <authorList>
            <person name="Corre E."/>
            <person name="Pelletier E."/>
            <person name="Niang G."/>
            <person name="Scheremetjew M."/>
            <person name="Finn R."/>
            <person name="Kale V."/>
            <person name="Holt S."/>
            <person name="Cochrane G."/>
            <person name="Meng A."/>
            <person name="Brown T."/>
            <person name="Cohen L."/>
        </authorList>
    </citation>
    <scope>NUCLEOTIDE SEQUENCE</scope>
    <source>
        <strain evidence="3">CCMP1594</strain>
    </source>
</reference>
<dbReference type="InterPro" id="IPR046341">
    <property type="entry name" value="SET_dom_sf"/>
</dbReference>
<dbReference type="Gene3D" id="2.170.270.10">
    <property type="entry name" value="SET domain"/>
    <property type="match status" value="1"/>
</dbReference>
<evidence type="ECO:0000313" key="3">
    <source>
        <dbReference type="EMBL" id="CAE0825268.1"/>
    </source>
</evidence>
<accession>A0A7S4G4U7</accession>
<sequence>MAFYFPHDRPVAPRYEPSLGAHVPPCAMPSSRGYEPSLGTHVPPHTMRSPQVYYRPHPSSTAGAAAHEFYPDIPTTASWLDSPSTTYGTYTLPTTQYLHSSYLSSGFPGVSSSKQKGLSCGVQSFTHVPVDPSPRPGKSGPSGCGGDSGTGGVTQAYDVGFEKESEWLEFFPEHGGLGVRAKKRLPKGRFLCKLREYTAAEGVPSRDFFVKVNDAAYYEGVSLAEYNCRKDTCNCWGQGTADGSFLVTLKDIAPGEALSLHYGQQFWFEGKPFSKDPNGRR</sequence>
<feature type="region of interest" description="Disordered" evidence="1">
    <location>
        <begin position="127"/>
        <end position="149"/>
    </location>
</feature>